<feature type="transmembrane region" description="Helical" evidence="1">
    <location>
        <begin position="28"/>
        <end position="46"/>
    </location>
</feature>
<name>A0A3N0DVV6_9ACTN</name>
<organism evidence="2 3">
    <name type="scientific">Nocardioides marmorisolisilvae</name>
    <dbReference type="NCBI Taxonomy" id="1542737"/>
    <lineage>
        <taxon>Bacteria</taxon>
        <taxon>Bacillati</taxon>
        <taxon>Actinomycetota</taxon>
        <taxon>Actinomycetes</taxon>
        <taxon>Propionibacteriales</taxon>
        <taxon>Nocardioidaceae</taxon>
        <taxon>Nocardioides</taxon>
    </lineage>
</organism>
<dbReference type="Proteomes" id="UP000277094">
    <property type="component" value="Unassembled WGS sequence"/>
</dbReference>
<keyword evidence="1" id="KW-0812">Transmembrane</keyword>
<proteinExistence type="predicted"/>
<evidence type="ECO:0000313" key="2">
    <source>
        <dbReference type="EMBL" id="RNL79626.1"/>
    </source>
</evidence>
<feature type="transmembrane region" description="Helical" evidence="1">
    <location>
        <begin position="180"/>
        <end position="203"/>
    </location>
</feature>
<dbReference type="AlphaFoldDB" id="A0A3N0DVV6"/>
<keyword evidence="1" id="KW-0472">Membrane</keyword>
<dbReference type="RefSeq" id="WP_123234129.1">
    <property type="nucleotide sequence ID" value="NZ_RJSG01000002.1"/>
</dbReference>
<gene>
    <name evidence="2" type="ORF">EFL95_11700</name>
</gene>
<dbReference type="EMBL" id="RJSG01000002">
    <property type="protein sequence ID" value="RNL79626.1"/>
    <property type="molecule type" value="Genomic_DNA"/>
</dbReference>
<keyword evidence="1" id="KW-1133">Transmembrane helix</keyword>
<comment type="caution">
    <text evidence="2">The sequence shown here is derived from an EMBL/GenBank/DDBJ whole genome shotgun (WGS) entry which is preliminary data.</text>
</comment>
<sequence>MSVTTGVPELAEEAVDALPRRRPAVLRSLLPVVAAVAAFVPVVLFTGERGTGSDAIRMAVYLAPWALALPWLKRLDLRPVPWFFLCAALGFVMAPVLAYKVVHRALSLPFRDWEVGFWHGHLARSVPGMRALVLLPAGSVPEPVVPRWVRRADGVQRGAWIFFLVAFPVGVAFGQSWPAFLGSALVVGLFVLMVSHVVVAVLLSDWFRKRTVRTA</sequence>
<feature type="transmembrane region" description="Helical" evidence="1">
    <location>
        <begin position="157"/>
        <end position="174"/>
    </location>
</feature>
<feature type="transmembrane region" description="Helical" evidence="1">
    <location>
        <begin position="81"/>
        <end position="102"/>
    </location>
</feature>
<protein>
    <submittedName>
        <fullName evidence="2">Uncharacterized protein</fullName>
    </submittedName>
</protein>
<dbReference type="OrthoDB" id="10017209at2"/>
<evidence type="ECO:0000313" key="3">
    <source>
        <dbReference type="Proteomes" id="UP000277094"/>
    </source>
</evidence>
<reference evidence="2 3" key="1">
    <citation type="submission" date="2018-11" db="EMBL/GenBank/DDBJ databases">
        <authorList>
            <person name="Li F."/>
        </authorList>
    </citation>
    <scope>NUCLEOTIDE SEQUENCE [LARGE SCALE GENOMIC DNA]</scope>
    <source>
        <strain evidence="2 3">KIS18-7</strain>
    </source>
</reference>
<keyword evidence="3" id="KW-1185">Reference proteome</keyword>
<accession>A0A3N0DVV6</accession>
<evidence type="ECO:0000256" key="1">
    <source>
        <dbReference type="SAM" id="Phobius"/>
    </source>
</evidence>